<evidence type="ECO:0000256" key="1">
    <source>
        <dbReference type="ARBA" id="ARBA00022527"/>
    </source>
</evidence>
<dbReference type="PANTHER" id="PTHR35526:SF3">
    <property type="entry name" value="ANTI-SIGMA-F FACTOR RSBW"/>
    <property type="match status" value="1"/>
</dbReference>
<accession>A0ABV6UCD7</accession>
<dbReference type="InterPro" id="IPR003594">
    <property type="entry name" value="HATPase_dom"/>
</dbReference>
<dbReference type="GO" id="GO:0005524">
    <property type="term" value="F:ATP binding"/>
    <property type="evidence" value="ECO:0007669"/>
    <property type="project" value="UniProtKB-KW"/>
</dbReference>
<evidence type="ECO:0000259" key="2">
    <source>
        <dbReference type="Pfam" id="PF13581"/>
    </source>
</evidence>
<dbReference type="Gene3D" id="3.30.565.10">
    <property type="entry name" value="Histidine kinase-like ATPase, C-terminal domain"/>
    <property type="match status" value="1"/>
</dbReference>
<dbReference type="Pfam" id="PF13581">
    <property type="entry name" value="HATPase_c_2"/>
    <property type="match status" value="1"/>
</dbReference>
<keyword evidence="3" id="KW-0547">Nucleotide-binding</keyword>
<dbReference type="InterPro" id="IPR050267">
    <property type="entry name" value="Anti-sigma-factor_SerPK"/>
</dbReference>
<evidence type="ECO:0000313" key="4">
    <source>
        <dbReference type="Proteomes" id="UP001589870"/>
    </source>
</evidence>
<dbReference type="CDD" id="cd16936">
    <property type="entry name" value="HATPase_RsbW-like"/>
    <property type="match status" value="1"/>
</dbReference>
<feature type="domain" description="Histidine kinase/HSP90-like ATPase" evidence="2">
    <location>
        <begin position="38"/>
        <end position="153"/>
    </location>
</feature>
<evidence type="ECO:0000313" key="3">
    <source>
        <dbReference type="EMBL" id="MFC0865795.1"/>
    </source>
</evidence>
<comment type="caution">
    <text evidence="3">The sequence shown here is derived from an EMBL/GenBank/DDBJ whole genome shotgun (WGS) entry which is preliminary data.</text>
</comment>
<keyword evidence="4" id="KW-1185">Reference proteome</keyword>
<dbReference type="RefSeq" id="WP_394303804.1">
    <property type="nucleotide sequence ID" value="NZ_JBHMQT010000058.1"/>
</dbReference>
<keyword evidence="1" id="KW-0723">Serine/threonine-protein kinase</keyword>
<keyword evidence="1" id="KW-0418">Kinase</keyword>
<dbReference type="SUPFAM" id="SSF55874">
    <property type="entry name" value="ATPase domain of HSP90 chaperone/DNA topoisomerase II/histidine kinase"/>
    <property type="match status" value="1"/>
</dbReference>
<keyword evidence="3" id="KW-0067">ATP-binding</keyword>
<dbReference type="Proteomes" id="UP001589870">
    <property type="component" value="Unassembled WGS sequence"/>
</dbReference>
<reference evidence="3 4" key="1">
    <citation type="submission" date="2024-09" db="EMBL/GenBank/DDBJ databases">
        <authorList>
            <person name="Sun Q."/>
            <person name="Mori K."/>
        </authorList>
    </citation>
    <scope>NUCLEOTIDE SEQUENCE [LARGE SCALE GENOMIC DNA]</scope>
    <source>
        <strain evidence="3 4">TBRC 1851</strain>
    </source>
</reference>
<dbReference type="PANTHER" id="PTHR35526">
    <property type="entry name" value="ANTI-SIGMA-F FACTOR RSBW-RELATED"/>
    <property type="match status" value="1"/>
</dbReference>
<gene>
    <name evidence="3" type="ORF">ACFHYQ_26195</name>
</gene>
<name>A0ABV6UCD7_9ACTN</name>
<dbReference type="InterPro" id="IPR036890">
    <property type="entry name" value="HATPase_C_sf"/>
</dbReference>
<organism evidence="3 4">
    <name type="scientific">Sphaerimonospora cavernae</name>
    <dbReference type="NCBI Taxonomy" id="1740611"/>
    <lineage>
        <taxon>Bacteria</taxon>
        <taxon>Bacillati</taxon>
        <taxon>Actinomycetota</taxon>
        <taxon>Actinomycetes</taxon>
        <taxon>Streptosporangiales</taxon>
        <taxon>Streptosporangiaceae</taxon>
        <taxon>Sphaerimonospora</taxon>
    </lineage>
</organism>
<protein>
    <submittedName>
        <fullName evidence="3">ATP-binding protein</fullName>
    </submittedName>
</protein>
<dbReference type="EMBL" id="JBHMQT010000058">
    <property type="protein sequence ID" value="MFC0865795.1"/>
    <property type="molecule type" value="Genomic_DNA"/>
</dbReference>
<keyword evidence="1" id="KW-0808">Transferase</keyword>
<sequence length="244" mass="26111">MKTGGRMDEIVTREAAVREAARPGRGVPRLLGRAEFAGRAASVSGSRSWARSLLRGILADDELDDLLVLLSEVVTNSILYTRSGSSPDGRVTVCLTTGGGAVRVEVTDDGSDTSVPTIRESADDCACGRGLWLVDRLAMAWGAHLDHERGGTVWFEIAGVTGQQSDPRLLNRLGYGDAVGDQPGEGPCRRAPWLIDFDVVAVKIAYRVRRATTSRSNLASPLAWGGLTRHPEDMAGYIPPCPRG</sequence>
<proteinExistence type="predicted"/>